<organism evidence="1 2">
    <name type="scientific">Hygrophoropsis aurantiaca</name>
    <dbReference type="NCBI Taxonomy" id="72124"/>
    <lineage>
        <taxon>Eukaryota</taxon>
        <taxon>Fungi</taxon>
        <taxon>Dikarya</taxon>
        <taxon>Basidiomycota</taxon>
        <taxon>Agaricomycotina</taxon>
        <taxon>Agaricomycetes</taxon>
        <taxon>Agaricomycetidae</taxon>
        <taxon>Boletales</taxon>
        <taxon>Coniophorineae</taxon>
        <taxon>Hygrophoropsidaceae</taxon>
        <taxon>Hygrophoropsis</taxon>
    </lineage>
</organism>
<protein>
    <submittedName>
        <fullName evidence="1">Uncharacterized protein</fullName>
    </submittedName>
</protein>
<dbReference type="EMBL" id="MU267616">
    <property type="protein sequence ID" value="KAH7914262.1"/>
    <property type="molecule type" value="Genomic_DNA"/>
</dbReference>
<reference evidence="1" key="1">
    <citation type="journal article" date="2021" name="New Phytol.">
        <title>Evolutionary innovations through gain and loss of genes in the ectomycorrhizal Boletales.</title>
        <authorList>
            <person name="Wu G."/>
            <person name="Miyauchi S."/>
            <person name="Morin E."/>
            <person name="Kuo A."/>
            <person name="Drula E."/>
            <person name="Varga T."/>
            <person name="Kohler A."/>
            <person name="Feng B."/>
            <person name="Cao Y."/>
            <person name="Lipzen A."/>
            <person name="Daum C."/>
            <person name="Hundley H."/>
            <person name="Pangilinan J."/>
            <person name="Johnson J."/>
            <person name="Barry K."/>
            <person name="LaButti K."/>
            <person name="Ng V."/>
            <person name="Ahrendt S."/>
            <person name="Min B."/>
            <person name="Choi I.G."/>
            <person name="Park H."/>
            <person name="Plett J.M."/>
            <person name="Magnuson J."/>
            <person name="Spatafora J.W."/>
            <person name="Nagy L.G."/>
            <person name="Henrissat B."/>
            <person name="Grigoriev I.V."/>
            <person name="Yang Z.L."/>
            <person name="Xu J."/>
            <person name="Martin F.M."/>
        </authorList>
    </citation>
    <scope>NUCLEOTIDE SEQUENCE</scope>
    <source>
        <strain evidence="1">ATCC 28755</strain>
    </source>
</reference>
<name>A0ACB8ALY9_9AGAM</name>
<proteinExistence type="predicted"/>
<gene>
    <name evidence="1" type="ORF">BJ138DRAFT_435156</name>
</gene>
<evidence type="ECO:0000313" key="1">
    <source>
        <dbReference type="EMBL" id="KAH7914262.1"/>
    </source>
</evidence>
<keyword evidence="2" id="KW-1185">Reference proteome</keyword>
<sequence length="430" mass="47657">MYKSSTLAQLTGRSTPAWSASPEAAEDQERHANDDTMDRMNMWIRDVEKVVEDCRQNFASSSITTPPPLPIAPLSRTPSQLHNTSRSSRLPRRLLAANQIFAADPDMTAPLSPGGSFFADNSASYVTANETSVSHPRSAPIVPSSQTAQIRANIPDINIIGQTPTRKRRATITTQSPQTDNRKPVDNEDDELELTASPSKRREKSKSQGNLIRHIRPVSKLELELSLEPVAAPSPRLSAVLDRSLFIAPPVSPRFSEDSVTRTPEPLTRGRSVQFDDDLTCSPYHVEPYPTRRVNSEEIIMDSPDRRRLEGVYDRFLMATTGVKRLGRGYQSDNLKAIHNTPTLDHKSANSSRNFKVFNTTRRAMPPPVSSDDQWRSSSVDEFGYVACSAGLPRSSREESKNTAALVRRAIKAMVPGKTVSRRLSRTLAA</sequence>
<dbReference type="Proteomes" id="UP000790377">
    <property type="component" value="Unassembled WGS sequence"/>
</dbReference>
<accession>A0ACB8ALY9</accession>
<comment type="caution">
    <text evidence="1">The sequence shown here is derived from an EMBL/GenBank/DDBJ whole genome shotgun (WGS) entry which is preliminary data.</text>
</comment>
<evidence type="ECO:0000313" key="2">
    <source>
        <dbReference type="Proteomes" id="UP000790377"/>
    </source>
</evidence>